<dbReference type="InterPro" id="IPR011250">
    <property type="entry name" value="OMP/PagP_B-barrel"/>
</dbReference>
<dbReference type="SUPFAM" id="SSF56925">
    <property type="entry name" value="OMPA-like"/>
    <property type="match status" value="1"/>
</dbReference>
<name>A0A1H7M6Q0_9RHOB</name>
<evidence type="ECO:0008006" key="4">
    <source>
        <dbReference type="Google" id="ProtNLM"/>
    </source>
</evidence>
<dbReference type="Proteomes" id="UP000199582">
    <property type="component" value="Unassembled WGS sequence"/>
</dbReference>
<accession>A0A1H7M6Q0</accession>
<feature type="signal peptide" evidence="1">
    <location>
        <begin position="1"/>
        <end position="21"/>
    </location>
</feature>
<keyword evidence="1" id="KW-0732">Signal</keyword>
<dbReference type="AlphaFoldDB" id="A0A1H7M6Q0"/>
<dbReference type="RefSeq" id="WP_093033908.1">
    <property type="nucleotide sequence ID" value="NZ_FOAG01000003.1"/>
</dbReference>
<dbReference type="EMBL" id="FOAG01000003">
    <property type="protein sequence ID" value="SEL06618.1"/>
    <property type="molecule type" value="Genomic_DNA"/>
</dbReference>
<sequence>MIRSILGAWALLSGIGGAASAQDWNVQVTPYLWGTGVGGSVTPVRGGPTLDFDESLSDILGDLEAAFFLSGYARYGRFVVLGDISASRSSRSGTVPSLGLPVSARLEQRSLTLAAGYRVISEPEVAVDLLAGLRHWRVEAAARTPVPGLAAGLDADFVDPVLAARANVRLAERWSLIGYADIGGFGAGSDFTAQFVATVNWQASESLYLSAGYRHLHVDYNSGGRAFDVKFSGPLVGLTYRF</sequence>
<dbReference type="OrthoDB" id="6555107at2"/>
<reference evidence="2 3" key="1">
    <citation type="submission" date="2016-10" db="EMBL/GenBank/DDBJ databases">
        <authorList>
            <person name="de Groot N.N."/>
        </authorList>
    </citation>
    <scope>NUCLEOTIDE SEQUENCE [LARGE SCALE GENOMIC DNA]</scope>
    <source>
        <strain evidence="2 3">DSM 100674</strain>
    </source>
</reference>
<proteinExistence type="predicted"/>
<protein>
    <recommendedName>
        <fullName evidence="4">Outer membrane protein beta-barrel domain-containing protein</fullName>
    </recommendedName>
</protein>
<gene>
    <name evidence="2" type="ORF">SAMN05443999_103214</name>
</gene>
<evidence type="ECO:0000256" key="1">
    <source>
        <dbReference type="SAM" id="SignalP"/>
    </source>
</evidence>
<feature type="chain" id="PRO_5009299689" description="Outer membrane protein beta-barrel domain-containing protein" evidence="1">
    <location>
        <begin position="22"/>
        <end position="242"/>
    </location>
</feature>
<organism evidence="2 3">
    <name type="scientific">Roseovarius azorensis</name>
    <dbReference type="NCBI Taxonomy" id="1287727"/>
    <lineage>
        <taxon>Bacteria</taxon>
        <taxon>Pseudomonadati</taxon>
        <taxon>Pseudomonadota</taxon>
        <taxon>Alphaproteobacteria</taxon>
        <taxon>Rhodobacterales</taxon>
        <taxon>Roseobacteraceae</taxon>
        <taxon>Roseovarius</taxon>
    </lineage>
</organism>
<dbReference type="STRING" id="1287727.SAMN05443999_103214"/>
<keyword evidence="3" id="KW-1185">Reference proteome</keyword>
<evidence type="ECO:0000313" key="2">
    <source>
        <dbReference type="EMBL" id="SEL06618.1"/>
    </source>
</evidence>
<evidence type="ECO:0000313" key="3">
    <source>
        <dbReference type="Proteomes" id="UP000199582"/>
    </source>
</evidence>